<evidence type="ECO:0000256" key="6">
    <source>
        <dbReference type="ARBA" id="ARBA00023004"/>
    </source>
</evidence>
<name>A0A229SZZ2_9PSEU</name>
<proteinExistence type="inferred from homology"/>
<keyword evidence="3 9" id="KW-0349">Heme</keyword>
<comment type="caution">
    <text evidence="10">The sequence shown here is derived from an EMBL/GenBank/DDBJ whole genome shotgun (WGS) entry which is preliminary data.</text>
</comment>
<evidence type="ECO:0000313" key="10">
    <source>
        <dbReference type="EMBL" id="OXM64049.1"/>
    </source>
</evidence>
<comment type="function">
    <text evidence="8">Involved in the coupling of aromatic side chains of the heptapeptide of vancomycin.</text>
</comment>
<evidence type="ECO:0000256" key="8">
    <source>
        <dbReference type="ARBA" id="ARBA00055433"/>
    </source>
</evidence>
<dbReference type="EMBL" id="NMUL01000030">
    <property type="protein sequence ID" value="OXM64049.1"/>
    <property type="molecule type" value="Genomic_DNA"/>
</dbReference>
<keyword evidence="4 9" id="KW-0479">Metal-binding</keyword>
<dbReference type="CDD" id="cd11030">
    <property type="entry name" value="CYP105-like"/>
    <property type="match status" value="1"/>
</dbReference>
<dbReference type="PRINTS" id="PR00359">
    <property type="entry name" value="BP450"/>
</dbReference>
<dbReference type="PANTHER" id="PTHR46696:SF1">
    <property type="entry name" value="CYTOCHROME P450 YJIB-RELATED"/>
    <property type="match status" value="1"/>
</dbReference>
<dbReference type="InterPro" id="IPR001128">
    <property type="entry name" value="Cyt_P450"/>
</dbReference>
<dbReference type="PRINTS" id="PR00385">
    <property type="entry name" value="P450"/>
</dbReference>
<dbReference type="GO" id="GO:0004497">
    <property type="term" value="F:monooxygenase activity"/>
    <property type="evidence" value="ECO:0007669"/>
    <property type="project" value="UniProtKB-KW"/>
</dbReference>
<evidence type="ECO:0000313" key="11">
    <source>
        <dbReference type="Proteomes" id="UP000215199"/>
    </source>
</evidence>
<dbReference type="GO" id="GO:0005506">
    <property type="term" value="F:iron ion binding"/>
    <property type="evidence" value="ECO:0007669"/>
    <property type="project" value="InterPro"/>
</dbReference>
<dbReference type="Proteomes" id="UP000215199">
    <property type="component" value="Unassembled WGS sequence"/>
</dbReference>
<comment type="pathway">
    <text evidence="1">Antibiotic biosynthesis; vancomycin biosynthesis.</text>
</comment>
<evidence type="ECO:0000256" key="3">
    <source>
        <dbReference type="ARBA" id="ARBA00022617"/>
    </source>
</evidence>
<keyword evidence="6 9" id="KW-0408">Iron</keyword>
<dbReference type="PANTHER" id="PTHR46696">
    <property type="entry name" value="P450, PUTATIVE (EUROFUNG)-RELATED"/>
    <property type="match status" value="1"/>
</dbReference>
<comment type="similarity">
    <text evidence="2 9">Belongs to the cytochrome P450 family.</text>
</comment>
<sequence length="394" mass="42693">MSAPELPMPRACPFQPPDGYAALRAEGPLARARLRDGSPVWAVTGYEQVRALLAHPAVSSDVLNPHHPELSLPPGASRPDPEQRRPVLTFVEMDDPEHARLRRMVIPYFSVRRTRALRPHIQSTVDNLLDAVIANGPETDLMAGLAVPLPALALCEVFGVPAADRAFFAANMTWPMQDIDQVGASFKVLRNRIEQLLRDKRDAPADDLLSGLARQVAAGALTERQALGTVFMLIIAGHETTANTLALAVLTLLSHPDEVARLHTDPTAAVDELLRYVTVADPVCRVATADVEIGGRSVKAGDGIVVLLAAANRDREAMADADRLDLRRRPNRHLAFGHGVHQCLGHLLARTEIEVALTSLFTRLPTLRLAGPADGLPVKPALSLQGVTRLPITW</sequence>
<dbReference type="InterPro" id="IPR036396">
    <property type="entry name" value="Cyt_P450_sf"/>
</dbReference>
<dbReference type="OrthoDB" id="9801155at2"/>
<dbReference type="GO" id="GO:0016705">
    <property type="term" value="F:oxidoreductase activity, acting on paired donors, with incorporation or reduction of molecular oxygen"/>
    <property type="evidence" value="ECO:0007669"/>
    <property type="project" value="InterPro"/>
</dbReference>
<keyword evidence="7 9" id="KW-0503">Monooxygenase</keyword>
<dbReference type="Pfam" id="PF00067">
    <property type="entry name" value="p450"/>
    <property type="match status" value="2"/>
</dbReference>
<evidence type="ECO:0000256" key="1">
    <source>
        <dbReference type="ARBA" id="ARBA00004660"/>
    </source>
</evidence>
<dbReference type="RefSeq" id="WP_093950418.1">
    <property type="nucleotide sequence ID" value="NZ_NMUL01000030.1"/>
</dbReference>
<dbReference type="InterPro" id="IPR002397">
    <property type="entry name" value="Cyt_P450_B"/>
</dbReference>
<keyword evidence="5 9" id="KW-0560">Oxidoreductase</keyword>
<reference evidence="11" key="1">
    <citation type="submission" date="2017-07" db="EMBL/GenBank/DDBJ databases">
        <title>Comparative genome mining reveals phylogenetic distribution patterns of secondary metabolites in Amycolatopsis.</title>
        <authorList>
            <person name="Adamek M."/>
            <person name="Alanjary M."/>
            <person name="Sales-Ortells H."/>
            <person name="Goodfellow M."/>
            <person name="Bull A.T."/>
            <person name="Kalinowski J."/>
            <person name="Ziemert N."/>
        </authorList>
    </citation>
    <scope>NUCLEOTIDE SEQUENCE [LARGE SCALE GENOMIC DNA]</scope>
    <source>
        <strain evidence="11">H5</strain>
    </source>
</reference>
<evidence type="ECO:0000256" key="5">
    <source>
        <dbReference type="ARBA" id="ARBA00023002"/>
    </source>
</evidence>
<evidence type="ECO:0000256" key="7">
    <source>
        <dbReference type="ARBA" id="ARBA00023033"/>
    </source>
</evidence>
<evidence type="ECO:0000256" key="4">
    <source>
        <dbReference type="ARBA" id="ARBA00022723"/>
    </source>
</evidence>
<accession>A0A229SZZ2</accession>
<dbReference type="PROSITE" id="PS00086">
    <property type="entry name" value="CYTOCHROME_P450"/>
    <property type="match status" value="1"/>
</dbReference>
<evidence type="ECO:0000256" key="9">
    <source>
        <dbReference type="RuleBase" id="RU000461"/>
    </source>
</evidence>
<dbReference type="InterPro" id="IPR017972">
    <property type="entry name" value="Cyt_P450_CS"/>
</dbReference>
<dbReference type="Gene3D" id="1.10.630.10">
    <property type="entry name" value="Cytochrome P450"/>
    <property type="match status" value="1"/>
</dbReference>
<dbReference type="AlphaFoldDB" id="A0A229SZZ2"/>
<evidence type="ECO:0000256" key="2">
    <source>
        <dbReference type="ARBA" id="ARBA00010617"/>
    </source>
</evidence>
<dbReference type="GO" id="GO:0020037">
    <property type="term" value="F:heme binding"/>
    <property type="evidence" value="ECO:0007669"/>
    <property type="project" value="InterPro"/>
</dbReference>
<dbReference type="FunFam" id="1.10.630.10:FF:000018">
    <property type="entry name" value="Cytochrome P450 monooxygenase"/>
    <property type="match status" value="1"/>
</dbReference>
<protein>
    <submittedName>
        <fullName evidence="10">Cytochrome P450</fullName>
    </submittedName>
</protein>
<gene>
    <name evidence="10" type="ORF">CF165_27255</name>
</gene>
<keyword evidence="11" id="KW-1185">Reference proteome</keyword>
<organism evidence="10 11">
    <name type="scientific">Amycolatopsis vastitatis</name>
    <dbReference type="NCBI Taxonomy" id="1905142"/>
    <lineage>
        <taxon>Bacteria</taxon>
        <taxon>Bacillati</taxon>
        <taxon>Actinomycetota</taxon>
        <taxon>Actinomycetes</taxon>
        <taxon>Pseudonocardiales</taxon>
        <taxon>Pseudonocardiaceae</taxon>
        <taxon>Amycolatopsis</taxon>
    </lineage>
</organism>
<dbReference type="SUPFAM" id="SSF48264">
    <property type="entry name" value="Cytochrome P450"/>
    <property type="match status" value="1"/>
</dbReference>